<evidence type="ECO:0000313" key="3">
    <source>
        <dbReference type="Proteomes" id="UP001576784"/>
    </source>
</evidence>
<dbReference type="Pfam" id="PF13304">
    <property type="entry name" value="AAA_21"/>
    <property type="match status" value="1"/>
</dbReference>
<dbReference type="InterPro" id="IPR003959">
    <property type="entry name" value="ATPase_AAA_core"/>
</dbReference>
<dbReference type="EMBL" id="JBHFNR010000080">
    <property type="protein sequence ID" value="MFB2893644.1"/>
    <property type="molecule type" value="Genomic_DNA"/>
</dbReference>
<comment type="caution">
    <text evidence="2">The sequence shown here is derived from an EMBL/GenBank/DDBJ whole genome shotgun (WGS) entry which is preliminary data.</text>
</comment>
<organism evidence="2 3">
    <name type="scientific">Floridaenema flaviceps BLCC-F50</name>
    <dbReference type="NCBI Taxonomy" id="3153642"/>
    <lineage>
        <taxon>Bacteria</taxon>
        <taxon>Bacillati</taxon>
        <taxon>Cyanobacteriota</taxon>
        <taxon>Cyanophyceae</taxon>
        <taxon>Oscillatoriophycideae</taxon>
        <taxon>Aerosakkonematales</taxon>
        <taxon>Aerosakkonemataceae</taxon>
        <taxon>Floridanema</taxon>
        <taxon>Floridanema flaviceps</taxon>
    </lineage>
</organism>
<dbReference type="InterPro" id="IPR027417">
    <property type="entry name" value="P-loop_NTPase"/>
</dbReference>
<evidence type="ECO:0000313" key="2">
    <source>
        <dbReference type="EMBL" id="MFB2893644.1"/>
    </source>
</evidence>
<dbReference type="RefSeq" id="WP_413263304.1">
    <property type="nucleotide sequence ID" value="NZ_JBHFNR010000080.1"/>
</dbReference>
<dbReference type="PIRSF" id="PIRSF029347">
    <property type="entry name" value="RecF"/>
    <property type="match status" value="1"/>
</dbReference>
<dbReference type="Proteomes" id="UP001576784">
    <property type="component" value="Unassembled WGS sequence"/>
</dbReference>
<dbReference type="PANTHER" id="PTHR40396:SF1">
    <property type="entry name" value="ATPASE AAA-TYPE CORE DOMAIN-CONTAINING PROTEIN"/>
    <property type="match status" value="1"/>
</dbReference>
<proteinExistence type="predicted"/>
<reference evidence="2 3" key="1">
    <citation type="submission" date="2024-09" db="EMBL/GenBank/DDBJ databases">
        <title>Floridaenema gen nov. (Aerosakkonemataceae, Aerosakkonematales ord. nov., Cyanobacteria) from benthic tropical and subtropical fresh waters, with the description of four new species.</title>
        <authorList>
            <person name="Moretto J.A."/>
            <person name="Berthold D.E."/>
            <person name="Lefler F.W."/>
            <person name="Huang I.-S."/>
            <person name="Laughinghouse H. IV."/>
        </authorList>
    </citation>
    <scope>NUCLEOTIDE SEQUENCE [LARGE SCALE GENOMIC DNA]</scope>
    <source>
        <strain evidence="2 3">BLCC-F50</strain>
    </source>
</reference>
<dbReference type="InterPro" id="IPR014555">
    <property type="entry name" value="RecF-like"/>
</dbReference>
<dbReference type="Gene3D" id="3.40.50.300">
    <property type="entry name" value="P-loop containing nucleotide triphosphate hydrolases"/>
    <property type="match status" value="1"/>
</dbReference>
<evidence type="ECO:0000259" key="1">
    <source>
        <dbReference type="Pfam" id="PF13304"/>
    </source>
</evidence>
<dbReference type="SUPFAM" id="SSF52540">
    <property type="entry name" value="P-loop containing nucleoside triphosphate hydrolases"/>
    <property type="match status" value="1"/>
</dbReference>
<protein>
    <submittedName>
        <fullName evidence="2">AAA family ATPase</fullName>
    </submittedName>
</protein>
<gene>
    <name evidence="2" type="ORF">ACE1CI_12095</name>
</gene>
<dbReference type="PANTHER" id="PTHR40396">
    <property type="entry name" value="ATPASE-LIKE PROTEIN"/>
    <property type="match status" value="1"/>
</dbReference>
<feature type="domain" description="ATPase AAA-type core" evidence="1">
    <location>
        <begin position="35"/>
        <end position="377"/>
    </location>
</feature>
<keyword evidence="3" id="KW-1185">Reference proteome</keyword>
<accession>A0ABV4XRS3</accession>
<name>A0ABV4XRS3_9CYAN</name>
<sequence>MAKIEGFRVINYRSLRDITMGKLWNTQNAKPLTPMTAVIGKNGVGKSTLFDTFGFLSDCLKGGVEEACDSRGRGGFERILSQGQKGSIEFQIYYKENQNALPITYELAIDIDTYQRPYVKRERLRQRRKGQNRGQPFSFLILNEGKGVAWKGEEKGVNEDQGEFDVTNLIEKIQRGEISEESRETEIVELDDKRKLGIATLGALKQHPRITAFRRFIEGWYLSYFTPDAARSLPLAGPQKHLNTYGDNLGNVVQFMEREHPNKFKSILQKISSKIPGVEKISTEKSPDGRLLLQFNDKGFQDPFYAQQMSDGTLKVFAYLLLLEDPSPPPFLCIEEPENGLYHKLLETLAREFREHATDRNRGSQVFVTTHQPYFVDALEPKEVWVLEKGEDGFSAIRRASEESLIENLVSEGLPLGGLWYSDYLDRR</sequence>